<dbReference type="Pfam" id="PF02737">
    <property type="entry name" value="3HCDH_N"/>
    <property type="match status" value="1"/>
</dbReference>
<keyword evidence="1" id="KW-0560">Oxidoreductase</keyword>
<dbReference type="InterPro" id="IPR008927">
    <property type="entry name" value="6-PGluconate_DH-like_C_sf"/>
</dbReference>
<feature type="site" description="Important for catalytic activity" evidence="2">
    <location>
        <position position="144"/>
    </location>
</feature>
<dbReference type="InterPro" id="IPR022694">
    <property type="entry name" value="3-OHacyl-CoA_DH"/>
</dbReference>
<proteinExistence type="predicted"/>
<accession>A0A5K7YIH2</accession>
<feature type="domain" description="3-hydroxyacyl-CoA dehydrogenase NAD binding" evidence="4">
    <location>
        <begin position="11"/>
        <end position="184"/>
    </location>
</feature>
<keyword evidence="6" id="KW-1185">Reference proteome</keyword>
<dbReference type="PANTHER" id="PTHR48075:SF5">
    <property type="entry name" value="3-HYDROXYBUTYRYL-COA DEHYDROGENASE"/>
    <property type="match status" value="1"/>
</dbReference>
<evidence type="ECO:0000256" key="1">
    <source>
        <dbReference type="ARBA" id="ARBA00023002"/>
    </source>
</evidence>
<dbReference type="InterPro" id="IPR013328">
    <property type="entry name" value="6PGD_dom2"/>
</dbReference>
<dbReference type="SUPFAM" id="SSF51735">
    <property type="entry name" value="NAD(P)-binding Rossmann-fold domains"/>
    <property type="match status" value="1"/>
</dbReference>
<evidence type="ECO:0000256" key="2">
    <source>
        <dbReference type="PIRSR" id="PIRSR000105-1"/>
    </source>
</evidence>
<dbReference type="EMBL" id="AP021874">
    <property type="protein sequence ID" value="BBO67890.1"/>
    <property type="molecule type" value="Genomic_DNA"/>
</dbReference>
<sequence>MKIDQVKRILALGAGTMGHQIGFLCAVHGFEVRIYDKAPDMLDRARGRVDRLVRGFIKNGRIDAEDAPAILNRISYTDDAVSAAVDVDIVTESVPEDPELKGEVFSTFNRLCPQRTVFTTNTSTLVPSMFAEATGRPDRFLAFHFHDILLTDVVDVMPHPGTSADSVALIRAFAERLQQTVIVLERENFGYVFNAMLSDLFKSALTLASNRVAAVEDIDRAWMGVLQAPMGPFGMMDSVGVDTVWKVTDYWARATREPQGEANAAFLKRRVDQGRLGAKCGAGFYDYPSPAFRQPGFLKQKTGK</sequence>
<dbReference type="GO" id="GO:0016616">
    <property type="term" value="F:oxidoreductase activity, acting on the CH-OH group of donors, NAD or NADP as acceptor"/>
    <property type="evidence" value="ECO:0007669"/>
    <property type="project" value="InterPro"/>
</dbReference>
<dbReference type="Gene3D" id="1.10.1040.10">
    <property type="entry name" value="N-(1-d-carboxylethyl)-l-norvaline Dehydrogenase, domain 2"/>
    <property type="match status" value="1"/>
</dbReference>
<dbReference type="Gene3D" id="3.40.50.720">
    <property type="entry name" value="NAD(P)-binding Rossmann-like Domain"/>
    <property type="match status" value="1"/>
</dbReference>
<evidence type="ECO:0000313" key="5">
    <source>
        <dbReference type="EMBL" id="BBO67890.1"/>
    </source>
</evidence>
<gene>
    <name evidence="5" type="ORF">DSCA_18200</name>
</gene>
<evidence type="ECO:0000259" key="3">
    <source>
        <dbReference type="Pfam" id="PF00725"/>
    </source>
</evidence>
<dbReference type="PANTHER" id="PTHR48075">
    <property type="entry name" value="3-HYDROXYACYL-COA DEHYDROGENASE FAMILY PROTEIN"/>
    <property type="match status" value="1"/>
</dbReference>
<dbReference type="NCBIfam" id="NF006143">
    <property type="entry name" value="PRK08293.1"/>
    <property type="match status" value="1"/>
</dbReference>
<evidence type="ECO:0000259" key="4">
    <source>
        <dbReference type="Pfam" id="PF02737"/>
    </source>
</evidence>
<dbReference type="OrthoDB" id="9775332at2"/>
<dbReference type="KEGG" id="dalk:DSCA_18200"/>
<name>A0A5K7YIH2_9BACT</name>
<feature type="domain" description="3-hydroxyacyl-CoA dehydrogenase C-terminal" evidence="3">
    <location>
        <begin position="190"/>
        <end position="287"/>
    </location>
</feature>
<dbReference type="InterPro" id="IPR006176">
    <property type="entry name" value="3-OHacyl-CoA_DH_NAD-bd"/>
</dbReference>
<dbReference type="AlphaFoldDB" id="A0A5K7YIH2"/>
<evidence type="ECO:0000313" key="6">
    <source>
        <dbReference type="Proteomes" id="UP000427906"/>
    </source>
</evidence>
<dbReference type="Pfam" id="PF00725">
    <property type="entry name" value="3HCDH"/>
    <property type="match status" value="1"/>
</dbReference>
<dbReference type="Proteomes" id="UP000427906">
    <property type="component" value="Chromosome"/>
</dbReference>
<reference evidence="5 6" key="1">
    <citation type="submission" date="2019-11" db="EMBL/GenBank/DDBJ databases">
        <title>Comparative genomics of hydrocarbon-degrading Desulfosarcina strains.</title>
        <authorList>
            <person name="Watanabe M."/>
            <person name="Kojima H."/>
            <person name="Fukui M."/>
        </authorList>
    </citation>
    <scope>NUCLEOTIDE SEQUENCE [LARGE SCALE GENOMIC DNA]</scope>
    <source>
        <strain evidence="5 6">PL12</strain>
    </source>
</reference>
<dbReference type="InterPro" id="IPR006108">
    <property type="entry name" value="3HC_DH_C"/>
</dbReference>
<dbReference type="PIRSF" id="PIRSF000105">
    <property type="entry name" value="HCDH"/>
    <property type="match status" value="1"/>
</dbReference>
<protein>
    <submittedName>
        <fullName evidence="5">3-hydroxybutyryl-CoA dehydrogenase</fullName>
    </submittedName>
</protein>
<dbReference type="GO" id="GO:0070403">
    <property type="term" value="F:NAD+ binding"/>
    <property type="evidence" value="ECO:0007669"/>
    <property type="project" value="InterPro"/>
</dbReference>
<dbReference type="RefSeq" id="WP_155316103.1">
    <property type="nucleotide sequence ID" value="NZ_AP021874.1"/>
</dbReference>
<dbReference type="InterPro" id="IPR036291">
    <property type="entry name" value="NAD(P)-bd_dom_sf"/>
</dbReference>
<organism evidence="5 6">
    <name type="scientific">Desulfosarcina alkanivorans</name>
    <dbReference type="NCBI Taxonomy" id="571177"/>
    <lineage>
        <taxon>Bacteria</taxon>
        <taxon>Pseudomonadati</taxon>
        <taxon>Thermodesulfobacteriota</taxon>
        <taxon>Desulfobacteria</taxon>
        <taxon>Desulfobacterales</taxon>
        <taxon>Desulfosarcinaceae</taxon>
        <taxon>Desulfosarcina</taxon>
    </lineage>
</organism>
<dbReference type="SUPFAM" id="SSF48179">
    <property type="entry name" value="6-phosphogluconate dehydrogenase C-terminal domain-like"/>
    <property type="match status" value="1"/>
</dbReference>
<dbReference type="GO" id="GO:0006631">
    <property type="term" value="P:fatty acid metabolic process"/>
    <property type="evidence" value="ECO:0007669"/>
    <property type="project" value="InterPro"/>
</dbReference>